<organism evidence="2 3">
    <name type="scientific">Elysia marginata</name>
    <dbReference type="NCBI Taxonomy" id="1093978"/>
    <lineage>
        <taxon>Eukaryota</taxon>
        <taxon>Metazoa</taxon>
        <taxon>Spiralia</taxon>
        <taxon>Lophotrochozoa</taxon>
        <taxon>Mollusca</taxon>
        <taxon>Gastropoda</taxon>
        <taxon>Heterobranchia</taxon>
        <taxon>Euthyneura</taxon>
        <taxon>Panpulmonata</taxon>
        <taxon>Sacoglossa</taxon>
        <taxon>Placobranchoidea</taxon>
        <taxon>Plakobranchidae</taxon>
        <taxon>Elysia</taxon>
    </lineage>
</organism>
<evidence type="ECO:0000256" key="1">
    <source>
        <dbReference type="SAM" id="MobiDB-lite"/>
    </source>
</evidence>
<evidence type="ECO:0000313" key="3">
    <source>
        <dbReference type="Proteomes" id="UP000762676"/>
    </source>
</evidence>
<feature type="compositionally biased region" description="Basic residues" evidence="1">
    <location>
        <begin position="182"/>
        <end position="192"/>
    </location>
</feature>
<feature type="compositionally biased region" description="Polar residues" evidence="1">
    <location>
        <begin position="155"/>
        <end position="179"/>
    </location>
</feature>
<dbReference type="AlphaFoldDB" id="A0AAV4H258"/>
<protein>
    <submittedName>
        <fullName evidence="2">Pol polyprotein</fullName>
    </submittedName>
</protein>
<dbReference type="Proteomes" id="UP000762676">
    <property type="component" value="Unassembled WGS sequence"/>
</dbReference>
<dbReference type="EMBL" id="BMAT01012404">
    <property type="protein sequence ID" value="GFR91676.1"/>
    <property type="molecule type" value="Genomic_DNA"/>
</dbReference>
<feature type="compositionally biased region" description="Low complexity" evidence="1">
    <location>
        <begin position="138"/>
        <end position="154"/>
    </location>
</feature>
<accession>A0AAV4H258</accession>
<keyword evidence="3" id="KW-1185">Reference proteome</keyword>
<name>A0AAV4H258_9GAST</name>
<feature type="region of interest" description="Disordered" evidence="1">
    <location>
        <begin position="138"/>
        <end position="200"/>
    </location>
</feature>
<evidence type="ECO:0000313" key="2">
    <source>
        <dbReference type="EMBL" id="GFR91676.1"/>
    </source>
</evidence>
<gene>
    <name evidence="2" type="ORF">ElyMa_006181600</name>
</gene>
<proteinExistence type="predicted"/>
<comment type="caution">
    <text evidence="2">The sequence shown here is derived from an EMBL/GenBank/DDBJ whole genome shotgun (WGS) entry which is preliminary data.</text>
</comment>
<reference evidence="2 3" key="1">
    <citation type="journal article" date="2021" name="Elife">
        <title>Chloroplast acquisition without the gene transfer in kleptoplastic sea slugs, Plakobranchus ocellatus.</title>
        <authorList>
            <person name="Maeda T."/>
            <person name="Takahashi S."/>
            <person name="Yoshida T."/>
            <person name="Shimamura S."/>
            <person name="Takaki Y."/>
            <person name="Nagai Y."/>
            <person name="Toyoda A."/>
            <person name="Suzuki Y."/>
            <person name="Arimoto A."/>
            <person name="Ishii H."/>
            <person name="Satoh N."/>
            <person name="Nishiyama T."/>
            <person name="Hasebe M."/>
            <person name="Maruyama T."/>
            <person name="Minagawa J."/>
            <person name="Obokata J."/>
            <person name="Shigenobu S."/>
        </authorList>
    </citation>
    <scope>NUCLEOTIDE SEQUENCE [LARGE SCALE GENOMIC DNA]</scope>
</reference>
<sequence>MITPDRLGCRLVLSRDRAGRVQTVRDHRNAQVTHQKLFLDRLIHGPRHQPHAQTLVKCLQVSGEKTQSEKVKVRNYRSGSSKWSTGVILQRLGPVSYSVRLGETVRHCHINQLQSAPTNSPEQLFEDTPTQIEWPTPTVATEEETTPAATTSPTQNPVPTQRHSPALTRSSHSESSAQKPTPVHRRYPRRDRKPVEQLDL</sequence>